<feature type="domain" description="PDZ" evidence="6">
    <location>
        <begin position="696"/>
        <end position="774"/>
    </location>
</feature>
<feature type="region of interest" description="Disordered" evidence="5">
    <location>
        <begin position="73"/>
        <end position="120"/>
    </location>
</feature>
<evidence type="ECO:0000256" key="3">
    <source>
        <dbReference type="ARBA" id="ARBA00022737"/>
    </source>
</evidence>
<feature type="compositionally biased region" description="Polar residues" evidence="5">
    <location>
        <begin position="800"/>
        <end position="812"/>
    </location>
</feature>
<keyword evidence="3" id="KW-0677">Repeat</keyword>
<evidence type="ECO:0000313" key="7">
    <source>
        <dbReference type="EMBL" id="KAJ1523900.1"/>
    </source>
</evidence>
<feature type="domain" description="PDZ" evidence="6">
    <location>
        <begin position="320"/>
        <end position="405"/>
    </location>
</feature>
<protein>
    <recommendedName>
        <fullName evidence="6">PDZ domain-containing protein</fullName>
    </recommendedName>
</protein>
<feature type="compositionally biased region" description="Low complexity" evidence="5">
    <location>
        <begin position="82"/>
        <end position="109"/>
    </location>
</feature>
<dbReference type="CDD" id="cd06668">
    <property type="entry name" value="PDZ4_MUPP1-like"/>
    <property type="match status" value="1"/>
</dbReference>
<dbReference type="SUPFAM" id="SSF50156">
    <property type="entry name" value="PDZ domain-like"/>
    <property type="match status" value="5"/>
</dbReference>
<dbReference type="PANTHER" id="PTHR19964:SF92">
    <property type="entry name" value="PATJ HOMOLOG"/>
    <property type="match status" value="1"/>
</dbReference>
<dbReference type="Proteomes" id="UP001075354">
    <property type="component" value="Chromosome 9"/>
</dbReference>
<evidence type="ECO:0000259" key="6">
    <source>
        <dbReference type="PROSITE" id="PS50106"/>
    </source>
</evidence>
<dbReference type="FunFam" id="2.30.42.10:FF:000125">
    <property type="entry name" value="PATJ, crumbs cell polarity complex component"/>
    <property type="match status" value="1"/>
</dbReference>
<comment type="subcellular location">
    <subcellularLocation>
        <location evidence="1">Membrane</location>
    </subcellularLocation>
</comment>
<feature type="domain" description="PDZ" evidence="6">
    <location>
        <begin position="522"/>
        <end position="612"/>
    </location>
</feature>
<keyword evidence="8" id="KW-1185">Reference proteome</keyword>
<dbReference type="InterPro" id="IPR036034">
    <property type="entry name" value="PDZ_sf"/>
</dbReference>
<dbReference type="SMART" id="SM00228">
    <property type="entry name" value="PDZ"/>
    <property type="match status" value="5"/>
</dbReference>
<dbReference type="InterPro" id="IPR051342">
    <property type="entry name" value="PDZ_scaffold"/>
</dbReference>
<evidence type="ECO:0000313" key="8">
    <source>
        <dbReference type="Proteomes" id="UP001075354"/>
    </source>
</evidence>
<dbReference type="Pfam" id="PF00595">
    <property type="entry name" value="PDZ"/>
    <property type="match status" value="5"/>
</dbReference>
<dbReference type="FunFam" id="2.30.42.10:FF:000070">
    <property type="entry name" value="Multiple PDZ domain protein"/>
    <property type="match status" value="1"/>
</dbReference>
<comment type="caution">
    <text evidence="7">The sequence shown here is derived from an EMBL/GenBank/DDBJ whole genome shotgun (WGS) entry which is preliminary data.</text>
</comment>
<dbReference type="Gene3D" id="2.30.42.10">
    <property type="match status" value="5"/>
</dbReference>
<dbReference type="CDD" id="cd06667">
    <property type="entry name" value="PDZ2_MUPP1-like"/>
    <property type="match status" value="1"/>
</dbReference>
<dbReference type="AlphaFoldDB" id="A0AAV7XHK8"/>
<dbReference type="EMBL" id="JAPTSV010000009">
    <property type="protein sequence ID" value="KAJ1523900.1"/>
    <property type="molecule type" value="Genomic_DNA"/>
</dbReference>
<keyword evidence="4" id="KW-0472">Membrane</keyword>
<feature type="domain" description="PDZ" evidence="6">
    <location>
        <begin position="24"/>
        <end position="70"/>
    </location>
</feature>
<dbReference type="CDD" id="cd06669">
    <property type="entry name" value="PDZ5_MUPP1-like"/>
    <property type="match status" value="1"/>
</dbReference>
<evidence type="ECO:0000256" key="2">
    <source>
        <dbReference type="ARBA" id="ARBA00022553"/>
    </source>
</evidence>
<organism evidence="7 8">
    <name type="scientific">Megalurothrips usitatus</name>
    <name type="common">bean blossom thrips</name>
    <dbReference type="NCBI Taxonomy" id="439358"/>
    <lineage>
        <taxon>Eukaryota</taxon>
        <taxon>Metazoa</taxon>
        <taxon>Ecdysozoa</taxon>
        <taxon>Arthropoda</taxon>
        <taxon>Hexapoda</taxon>
        <taxon>Insecta</taxon>
        <taxon>Pterygota</taxon>
        <taxon>Neoptera</taxon>
        <taxon>Paraneoptera</taxon>
        <taxon>Thysanoptera</taxon>
        <taxon>Terebrantia</taxon>
        <taxon>Thripoidea</taxon>
        <taxon>Thripidae</taxon>
        <taxon>Megalurothrips</taxon>
    </lineage>
</organism>
<name>A0AAV7XHK8_9NEOP</name>
<dbReference type="CDD" id="cd06791">
    <property type="entry name" value="PDZ3_MUPP1-like"/>
    <property type="match status" value="1"/>
</dbReference>
<accession>A0AAV7XHK8</accession>
<reference evidence="7" key="1">
    <citation type="submission" date="2022-12" db="EMBL/GenBank/DDBJ databases">
        <title>Chromosome-level genome assembly of the bean flower thrips Megalurothrips usitatus.</title>
        <authorList>
            <person name="Ma L."/>
            <person name="Liu Q."/>
            <person name="Li H."/>
            <person name="Cai W."/>
        </authorList>
    </citation>
    <scope>NUCLEOTIDE SEQUENCE</scope>
    <source>
        <strain evidence="7">Cailab_2022a</strain>
    </source>
</reference>
<evidence type="ECO:0000256" key="5">
    <source>
        <dbReference type="SAM" id="MobiDB-lite"/>
    </source>
</evidence>
<dbReference type="InterPro" id="IPR001478">
    <property type="entry name" value="PDZ"/>
</dbReference>
<sequence>MNALLPCFCPRLSDGVAFVCCVRRDGRIHEGDQILAIDGQPLDSNISHLQAISILQKARGLVELVVARTDDPAPPPGCLLTGGPEAPAAPAAPAAAAPSPGAAATSGVAPPSPSAVSDTSKAGSDMVLNTEYAQVEVIDLINDGSGLGFGIIGGRSTGVVVKTILPGGVADRNGRLQSGDHILQIGDVNLRGMGSEQVAAVLRQSGSHVRLVVARPIDTNQSDYQAQAGLGVAPIVPTKILGDPEELDRHLTRSGFPNTFNPQASIIDSYDNHFIFREDGGGGGGGDIELMPCGGGVPLPTLTMDMIPAETPLPEMETFTVDLKKDVHGLGITIAGYVCEKEELSGIFVKSISEGSAADVCGKIQVNDRIVEVDGRSLQGYTNHQAVEVLRGTGQTVSLCLERYLRGPKFEQLQQAIANSELKPTAAPTPASPSAASLPRFPICADGESAAEIEMEGESHTTVDSLVLEAAEGSNDIDVDVDLEDVELLIDTDYAGALKTTVEAAIQAKWTKIMGPGVEIVVAQLCKFGEGGGLGISLEGTVDVEDGQEVRPHHYIRSILPEGPVGSNGLLRSGDELLEVNGHRLLGMNHIEVVSILKDLPVCVRMVCARRAGEAPPYRLIDTSQDRAAFATRSLLGGSLQNLIPATERLVKAKSDGSLASTTTTATATDASFSKMKSRSLEPLTGLAMWSSEPQIIELTKGERGLGFSILDYQDPMNPSETVIVIRSLVPGGVAQMDGRLIPGDRLLFVNNTVLENASLDQAVQALKGAPKGVVRIGVAKPLPIPDSVSQSASHSQVSENPGLTLPTTVQNVEYYDDLGSDNDPEADADANSDSPQQPGLLKSESF</sequence>
<dbReference type="PROSITE" id="PS50106">
    <property type="entry name" value="PDZ"/>
    <property type="match status" value="5"/>
</dbReference>
<proteinExistence type="predicted"/>
<dbReference type="PANTHER" id="PTHR19964">
    <property type="entry name" value="MULTIPLE PDZ DOMAIN PROTEIN"/>
    <property type="match status" value="1"/>
</dbReference>
<feature type="compositionally biased region" description="Low complexity" evidence="5">
    <location>
        <begin position="788"/>
        <end position="799"/>
    </location>
</feature>
<feature type="compositionally biased region" description="Acidic residues" evidence="5">
    <location>
        <begin position="815"/>
        <end position="831"/>
    </location>
</feature>
<keyword evidence="2" id="KW-0597">Phosphoprotein</keyword>
<feature type="region of interest" description="Disordered" evidence="5">
    <location>
        <begin position="786"/>
        <end position="847"/>
    </location>
</feature>
<evidence type="ECO:0000256" key="1">
    <source>
        <dbReference type="ARBA" id="ARBA00004370"/>
    </source>
</evidence>
<dbReference type="GO" id="GO:0016020">
    <property type="term" value="C:membrane"/>
    <property type="evidence" value="ECO:0007669"/>
    <property type="project" value="UniProtKB-SubCell"/>
</dbReference>
<feature type="domain" description="PDZ" evidence="6">
    <location>
        <begin position="137"/>
        <end position="217"/>
    </location>
</feature>
<gene>
    <name evidence="7" type="ORF">ONE63_010452</name>
</gene>
<evidence type="ECO:0000256" key="4">
    <source>
        <dbReference type="ARBA" id="ARBA00023136"/>
    </source>
</evidence>